<dbReference type="AlphaFoldDB" id="A0A3M2JIR3"/>
<dbReference type="Proteomes" id="UP000269289">
    <property type="component" value="Unassembled WGS sequence"/>
</dbReference>
<keyword evidence="3" id="KW-1185">Reference proteome</keyword>
<protein>
    <recommendedName>
        <fullName evidence="4">PH domain-containing protein</fullName>
    </recommendedName>
</protein>
<feature type="transmembrane region" description="Helical" evidence="1">
    <location>
        <begin position="40"/>
        <end position="60"/>
    </location>
</feature>
<dbReference type="EMBL" id="RFFI01000013">
    <property type="protein sequence ID" value="RMI13549.1"/>
    <property type="molecule type" value="Genomic_DNA"/>
</dbReference>
<name>A0A3M2JIR3_9CELL</name>
<sequence length="273" mass="28768">MTAASDVSDGLSRVRERATVVGLIAFGVLLVVAGRAEISAIVVGAWLAAVGVLLQVGRVLRDREVRGTGRRGRIATRTLAGEPATVLHEHPGRHVFAAAFSALAAAPFVAILLVSAPGDAETGSSELAGVVVLLVVLLVPVAIVVGGQMRRALRAGIWLTPAALVVRERDVESRVRWSDIRWVPDQHHPAGPIWVMVGDEAAVTVAARRRRDRTLRAKLRGVPIRTGMYALDAPELVALLRSCQQPGVAARLGSDAGLALVRGARRVGPVIAP</sequence>
<evidence type="ECO:0000256" key="1">
    <source>
        <dbReference type="SAM" id="Phobius"/>
    </source>
</evidence>
<evidence type="ECO:0000313" key="3">
    <source>
        <dbReference type="Proteomes" id="UP000269289"/>
    </source>
</evidence>
<keyword evidence="1" id="KW-1133">Transmembrane helix</keyword>
<gene>
    <name evidence="2" type="ORF">EBM89_03820</name>
</gene>
<evidence type="ECO:0008006" key="4">
    <source>
        <dbReference type="Google" id="ProtNLM"/>
    </source>
</evidence>
<reference evidence="2 3" key="1">
    <citation type="submission" date="2018-10" db="EMBL/GenBank/DDBJ databases">
        <title>Isolation, diversity and antifungal activity of actinobacteria from wheat.</title>
        <authorList>
            <person name="Han C."/>
        </authorList>
    </citation>
    <scope>NUCLEOTIDE SEQUENCE [LARGE SCALE GENOMIC DNA]</scope>
    <source>
        <strain evidence="2 3">NEAU-YY56</strain>
    </source>
</reference>
<keyword evidence="1" id="KW-0812">Transmembrane</keyword>
<feature type="transmembrane region" description="Helical" evidence="1">
    <location>
        <begin position="127"/>
        <end position="145"/>
    </location>
</feature>
<keyword evidence="1" id="KW-0472">Membrane</keyword>
<feature type="transmembrane region" description="Helical" evidence="1">
    <location>
        <begin position="95"/>
        <end position="115"/>
    </location>
</feature>
<proteinExistence type="predicted"/>
<feature type="transmembrane region" description="Helical" evidence="1">
    <location>
        <begin position="18"/>
        <end position="34"/>
    </location>
</feature>
<accession>A0A3M2JIR3</accession>
<dbReference type="RefSeq" id="WP_122148138.1">
    <property type="nucleotide sequence ID" value="NZ_RFFI01000013.1"/>
</dbReference>
<comment type="caution">
    <text evidence="2">The sequence shown here is derived from an EMBL/GenBank/DDBJ whole genome shotgun (WGS) entry which is preliminary data.</text>
</comment>
<organism evidence="2 3">
    <name type="scientific">Cellulomonas triticagri</name>
    <dbReference type="NCBI Taxonomy" id="2483352"/>
    <lineage>
        <taxon>Bacteria</taxon>
        <taxon>Bacillati</taxon>
        <taxon>Actinomycetota</taxon>
        <taxon>Actinomycetes</taxon>
        <taxon>Micrococcales</taxon>
        <taxon>Cellulomonadaceae</taxon>
        <taxon>Cellulomonas</taxon>
    </lineage>
</organism>
<evidence type="ECO:0000313" key="2">
    <source>
        <dbReference type="EMBL" id="RMI13549.1"/>
    </source>
</evidence>